<keyword evidence="5" id="KW-1185">Reference proteome</keyword>
<dbReference type="FunFam" id="3.40.50.720:FF:000219">
    <property type="entry name" value="Cinnamoyl-CoA reductase 1"/>
    <property type="match status" value="1"/>
</dbReference>
<dbReference type="CDD" id="cd08958">
    <property type="entry name" value="FR_SDR_e"/>
    <property type="match status" value="1"/>
</dbReference>
<dbReference type="Gene3D" id="3.40.50.720">
    <property type="entry name" value="NAD(P)-binding Rossmann-like Domain"/>
    <property type="match status" value="1"/>
</dbReference>
<evidence type="ECO:0000259" key="3">
    <source>
        <dbReference type="Pfam" id="PF01370"/>
    </source>
</evidence>
<keyword evidence="2 4" id="KW-0560">Oxidoreductase</keyword>
<dbReference type="InParanoid" id="B9R8T6"/>
<dbReference type="InterPro" id="IPR050425">
    <property type="entry name" value="NAD(P)_dehydrat-like"/>
</dbReference>
<accession>B9R8T6</accession>
<proteinExistence type="predicted"/>
<dbReference type="PANTHER" id="PTHR10366">
    <property type="entry name" value="NAD DEPENDENT EPIMERASE/DEHYDRATASE"/>
    <property type="match status" value="1"/>
</dbReference>
<dbReference type="Pfam" id="PF01370">
    <property type="entry name" value="Epimerase"/>
    <property type="match status" value="1"/>
</dbReference>
<dbReference type="STRING" id="3988.B9R8T6"/>
<gene>
    <name evidence="4" type="ORF">RCOM_1602070</name>
</gene>
<keyword evidence="1" id="KW-0521">NADP</keyword>
<dbReference type="Proteomes" id="UP000008311">
    <property type="component" value="Unassembled WGS sequence"/>
</dbReference>
<dbReference type="InterPro" id="IPR036291">
    <property type="entry name" value="NAD(P)-bd_dom_sf"/>
</dbReference>
<evidence type="ECO:0000313" key="5">
    <source>
        <dbReference type="Proteomes" id="UP000008311"/>
    </source>
</evidence>
<dbReference type="OrthoDB" id="2735536at2759"/>
<feature type="domain" description="NAD-dependent epimerase/dehydratase" evidence="3">
    <location>
        <begin position="7"/>
        <end position="244"/>
    </location>
</feature>
<dbReference type="OMA" id="DPCDEKK"/>
<dbReference type="InterPro" id="IPR001509">
    <property type="entry name" value="Epimerase_deHydtase"/>
</dbReference>
<evidence type="ECO:0000256" key="2">
    <source>
        <dbReference type="ARBA" id="ARBA00023002"/>
    </source>
</evidence>
<evidence type="ECO:0000256" key="1">
    <source>
        <dbReference type="ARBA" id="ARBA00022857"/>
    </source>
</evidence>
<dbReference type="GO" id="GO:0016616">
    <property type="term" value="F:oxidoreductase activity, acting on the CH-OH group of donors, NAD or NADP as acceptor"/>
    <property type="evidence" value="ECO:0000318"/>
    <property type="project" value="GO_Central"/>
</dbReference>
<dbReference type="EMBL" id="EQ973772">
    <property type="protein sequence ID" value="EEF52916.1"/>
    <property type="molecule type" value="Genomic_DNA"/>
</dbReference>
<dbReference type="eggNOG" id="KOG1502">
    <property type="taxonomic scope" value="Eukaryota"/>
</dbReference>
<dbReference type="SUPFAM" id="SSF51735">
    <property type="entry name" value="NAD(P)-binding Rossmann-fold domains"/>
    <property type="match status" value="1"/>
</dbReference>
<reference evidence="5" key="1">
    <citation type="journal article" date="2010" name="Nat. Biotechnol.">
        <title>Draft genome sequence of the oilseed species Ricinus communis.</title>
        <authorList>
            <person name="Chan A.P."/>
            <person name="Crabtree J."/>
            <person name="Zhao Q."/>
            <person name="Lorenzi H."/>
            <person name="Orvis J."/>
            <person name="Puiu D."/>
            <person name="Melake-Berhan A."/>
            <person name="Jones K.M."/>
            <person name="Redman J."/>
            <person name="Chen G."/>
            <person name="Cahoon E.B."/>
            <person name="Gedil M."/>
            <person name="Stanke M."/>
            <person name="Haas B.J."/>
            <person name="Wortman J.R."/>
            <person name="Fraser-Liggett C.M."/>
            <person name="Ravel J."/>
            <person name="Rabinowicz P.D."/>
        </authorList>
    </citation>
    <scope>NUCLEOTIDE SEQUENCE [LARGE SCALE GENOMIC DNA]</scope>
    <source>
        <strain evidence="5">cv. Hale</strain>
    </source>
</reference>
<sequence>MSDQEKVCVTGAGGYLGSWLVKLLLSKGYVVHGTVRDPCDDKNAHLKQLENAAVNLKLFKADLLNYESLSPAIRGCTGVFHVASPLPHPSQLTSKEELMEPAVTGTQNVLDASSKAKVKKVIVVSSLAAIVLNPSWPKDQVMDEECWSDLEFCEAIKNWYFLSKTAAEKEAWAFAKRCNLNILTVCPALIIGPLLQPTMNATSLHLLQLLRDGSESVDNGIIPYVDVRDAAESLLIVYENPEAEGRYICSSHEMRTQDLINKLKLMYPHYNYPKSYSGERMLAKVSSNKLQDLGWKYRPMDETLIDAVKNYEEIGALVDN</sequence>
<dbReference type="PANTHER" id="PTHR10366:SF819">
    <property type="entry name" value="REDUCTASE, PUTATIVE-RELATED"/>
    <property type="match status" value="1"/>
</dbReference>
<dbReference type="EC" id="1.1.1.219" evidence="4"/>
<name>B9R8T6_RICCO</name>
<organism evidence="4 5">
    <name type="scientific">Ricinus communis</name>
    <name type="common">Castor bean</name>
    <dbReference type="NCBI Taxonomy" id="3988"/>
    <lineage>
        <taxon>Eukaryota</taxon>
        <taxon>Viridiplantae</taxon>
        <taxon>Streptophyta</taxon>
        <taxon>Embryophyta</taxon>
        <taxon>Tracheophyta</taxon>
        <taxon>Spermatophyta</taxon>
        <taxon>Magnoliopsida</taxon>
        <taxon>eudicotyledons</taxon>
        <taxon>Gunneridae</taxon>
        <taxon>Pentapetalae</taxon>
        <taxon>rosids</taxon>
        <taxon>fabids</taxon>
        <taxon>Malpighiales</taxon>
        <taxon>Euphorbiaceae</taxon>
        <taxon>Acalyphoideae</taxon>
        <taxon>Acalypheae</taxon>
        <taxon>Ricinus</taxon>
    </lineage>
</organism>
<dbReference type="AlphaFoldDB" id="B9R8T6"/>
<evidence type="ECO:0000313" key="4">
    <source>
        <dbReference type="EMBL" id="EEF52916.1"/>
    </source>
</evidence>
<protein>
    <submittedName>
        <fullName evidence="4">Cinnamoyl-CoA reductase, putative</fullName>
        <ecNumber evidence="4">1.1.1.219</ecNumber>
    </submittedName>
</protein>
<dbReference type="GO" id="GO:0045552">
    <property type="term" value="F:dihydroflavanol 4-reductase activity"/>
    <property type="evidence" value="ECO:0007669"/>
    <property type="project" value="UniProtKB-EC"/>
</dbReference>